<feature type="domain" description="Tr-type G" evidence="16">
    <location>
        <begin position="242"/>
        <end position="467"/>
    </location>
</feature>
<dbReference type="CDD" id="cd04089">
    <property type="entry name" value="eRF3_II"/>
    <property type="match status" value="1"/>
</dbReference>
<dbReference type="InterPro" id="IPR054696">
    <property type="entry name" value="GTP-eEF1A_C"/>
</dbReference>
<dbReference type="PANTHER" id="PTHR23115">
    <property type="entry name" value="TRANSLATION FACTOR"/>
    <property type="match status" value="1"/>
</dbReference>
<organism evidence="17 18">
    <name type="scientific">Xylaria multiplex</name>
    <dbReference type="NCBI Taxonomy" id="323545"/>
    <lineage>
        <taxon>Eukaryota</taxon>
        <taxon>Fungi</taxon>
        <taxon>Dikarya</taxon>
        <taxon>Ascomycota</taxon>
        <taxon>Pezizomycotina</taxon>
        <taxon>Sordariomycetes</taxon>
        <taxon>Xylariomycetidae</taxon>
        <taxon>Xylariales</taxon>
        <taxon>Xylariaceae</taxon>
        <taxon>Xylaria</taxon>
    </lineage>
</organism>
<gene>
    <name evidence="17" type="ORF">GQX73_g5760</name>
</gene>
<keyword evidence="6" id="KW-0597">Phosphoprotein</keyword>
<evidence type="ECO:0000256" key="9">
    <source>
        <dbReference type="ARBA" id="ARBA00022917"/>
    </source>
</evidence>
<keyword evidence="10" id="KW-0342">GTP-binding</keyword>
<comment type="subcellular location">
    <subcellularLocation>
        <location evidence="1">Cytoplasm</location>
    </subcellularLocation>
</comment>
<evidence type="ECO:0000256" key="5">
    <source>
        <dbReference type="ARBA" id="ARBA00022490"/>
    </source>
</evidence>
<dbReference type="PRINTS" id="PR00315">
    <property type="entry name" value="ELONGATNFCT"/>
</dbReference>
<dbReference type="InParanoid" id="A0A7C8MRP8"/>
<evidence type="ECO:0000259" key="16">
    <source>
        <dbReference type="PROSITE" id="PS51722"/>
    </source>
</evidence>
<dbReference type="Proteomes" id="UP000481858">
    <property type="component" value="Unassembled WGS sequence"/>
</dbReference>
<dbReference type="InterPro" id="IPR003285">
    <property type="entry name" value="Sup35"/>
</dbReference>
<keyword evidence="5" id="KW-0963">Cytoplasm</keyword>
<keyword evidence="7" id="KW-0677">Repeat</keyword>
<keyword evidence="8" id="KW-0547">Nucleotide-binding</keyword>
<dbReference type="Gene3D" id="2.40.30.10">
    <property type="entry name" value="Translation factors"/>
    <property type="match status" value="2"/>
</dbReference>
<dbReference type="OrthoDB" id="342024at2759"/>
<dbReference type="Pfam" id="PF22594">
    <property type="entry name" value="GTP-eEF1A_C"/>
    <property type="match status" value="1"/>
</dbReference>
<name>A0A7C8MRP8_9PEZI</name>
<dbReference type="FunFam" id="2.40.30.10:FF:000020">
    <property type="entry name" value="Translation elongation factor EF-1"/>
    <property type="match status" value="1"/>
</dbReference>
<dbReference type="GO" id="GO:0005525">
    <property type="term" value="F:GTP binding"/>
    <property type="evidence" value="ECO:0007669"/>
    <property type="project" value="UniProtKB-KW"/>
</dbReference>
<evidence type="ECO:0000256" key="13">
    <source>
        <dbReference type="ARBA" id="ARBA00030845"/>
    </source>
</evidence>
<evidence type="ECO:0000256" key="11">
    <source>
        <dbReference type="ARBA" id="ARBA00029585"/>
    </source>
</evidence>
<dbReference type="Pfam" id="PF03144">
    <property type="entry name" value="GTP_EFTU_D2"/>
    <property type="match status" value="1"/>
</dbReference>
<protein>
    <recommendedName>
        <fullName evidence="3">Elongation factor 1-alpha</fullName>
    </recommendedName>
    <alternativeName>
        <fullName evidence="14">ERF-3</fullName>
    </alternativeName>
    <alternativeName>
        <fullName evidence="13">ERF2</fullName>
    </alternativeName>
    <alternativeName>
        <fullName evidence="4">Eukaryotic peptide chain release factor GTP-binding subunit</fullName>
    </alternativeName>
    <alternativeName>
        <fullName evidence="11">Polypeptide release factor 3</fullName>
    </alternativeName>
    <alternativeName>
        <fullName evidence="12">Translation release factor 3</fullName>
    </alternativeName>
</protein>
<dbReference type="InterPro" id="IPR000795">
    <property type="entry name" value="T_Tr_GTP-bd_dom"/>
</dbReference>
<evidence type="ECO:0000256" key="8">
    <source>
        <dbReference type="ARBA" id="ARBA00022741"/>
    </source>
</evidence>
<dbReference type="GO" id="GO:0005829">
    <property type="term" value="C:cytosol"/>
    <property type="evidence" value="ECO:0007669"/>
    <property type="project" value="GOC"/>
</dbReference>
<dbReference type="Pfam" id="PF00009">
    <property type="entry name" value="GTP_EFTU"/>
    <property type="match status" value="1"/>
</dbReference>
<evidence type="ECO:0000256" key="3">
    <source>
        <dbReference type="ARBA" id="ARBA00013870"/>
    </source>
</evidence>
<dbReference type="FunFam" id="3.40.50.300:FF:000503">
    <property type="entry name" value="Peptide chain release factor subunit 3"/>
    <property type="match status" value="1"/>
</dbReference>
<comment type="similarity">
    <text evidence="2">Belongs to the TRAFAC class translation factor GTPase superfamily. Classic translation factor GTPase family. EF-Tu/EF-1A subfamily.</text>
</comment>
<dbReference type="GO" id="GO:0003924">
    <property type="term" value="F:GTPase activity"/>
    <property type="evidence" value="ECO:0007669"/>
    <property type="project" value="InterPro"/>
</dbReference>
<feature type="compositionally biased region" description="Low complexity" evidence="15">
    <location>
        <begin position="171"/>
        <end position="214"/>
    </location>
</feature>
<dbReference type="FunCoup" id="A0A7C8MRP8">
    <property type="interactions" value="845"/>
</dbReference>
<evidence type="ECO:0000313" key="18">
    <source>
        <dbReference type="Proteomes" id="UP000481858"/>
    </source>
</evidence>
<keyword evidence="9" id="KW-0648">Protein biosynthesis</keyword>
<sequence length="676" mass="74215">MSSFNSWEDDPAAHDEPERQNQNGPRGFRPNAASFTPSAAAPSFTPSVPYPTQHGYAPNMPYWQQYGTYGDNNPQVQYQSQYQSRFSPHDTLRSPDYQHQFPPRQYNGGLSSAPNPVDPIAKPPVVNESVAKVTSPDTTPQPPKKEKEDASLVIEAGTKVLSIGSTPPANPQKTTQPATDAAAAPPKKAAAPKRNPGKASPAPSPGRSSPARQATESRNVDAVALEQTADVDEQTLKEIYGKEHINIIFIGHVDAGKSTLGGSILVSTGMVDQRTLEKYKKEAKDMGRESWYLSWALDLTSEERSKGKTVETGRAYFETEKRRYSVLDAPGHKNFVPSMISGTSQADLGVLVISSRKGEYEAGFDRGGQTREHAMLAKTQGVGKLIVAINKMDDPTVQWSQDRYKECTSKLGQFLRGIGYDQSSVFFMPVAAQQSLNIKDRVSKELCPWWDGPSLLEYLDSMKAPDRKLSAPFMMPVAGKFRDLGTMAEGKIEAGVVKKSMQLTLMPNKQAVEVVACYTENEDEVSLAQCGDQVRLRLRGVEEDEILPGFVLCSPKRLVHCVSVFEAQIRILELKTILTAGFNCVLHVHTAVEEVTFSALLHTLQKSTNKRSKRAPTHAKKGDTIIARLEVTGTPGGICIETYEEYPQMGRFTLRDQGQTIAIGKVTKLVLDTPQG</sequence>
<accession>A0A7C8MRP8</accession>
<dbReference type="InterPro" id="IPR009001">
    <property type="entry name" value="Transl_elong_EF1A/Init_IF2_C"/>
</dbReference>
<dbReference type="InterPro" id="IPR004161">
    <property type="entry name" value="EFTu-like_2"/>
</dbReference>
<feature type="region of interest" description="Disordered" evidence="15">
    <location>
        <begin position="1"/>
        <end position="219"/>
    </location>
</feature>
<dbReference type="FunFam" id="2.40.30.10:FF:000017">
    <property type="entry name" value="Eukaryotic peptide chain release factor GTP-binding subunit"/>
    <property type="match status" value="1"/>
</dbReference>
<dbReference type="InterPro" id="IPR009000">
    <property type="entry name" value="Transl_B-barrel_sf"/>
</dbReference>
<dbReference type="CDD" id="cd01883">
    <property type="entry name" value="EF1_alpha"/>
    <property type="match status" value="1"/>
</dbReference>
<dbReference type="PROSITE" id="PS51722">
    <property type="entry name" value="G_TR_2"/>
    <property type="match status" value="1"/>
</dbReference>
<dbReference type="GO" id="GO:0018444">
    <property type="term" value="C:translation release factor complex"/>
    <property type="evidence" value="ECO:0007669"/>
    <property type="project" value="UniProtKB-ARBA"/>
</dbReference>
<feature type="compositionally biased region" description="Polar residues" evidence="15">
    <location>
        <begin position="65"/>
        <end position="86"/>
    </location>
</feature>
<dbReference type="Gene3D" id="3.40.50.300">
    <property type="entry name" value="P-loop containing nucleotide triphosphate hydrolases"/>
    <property type="match status" value="1"/>
</dbReference>
<dbReference type="InterPro" id="IPR027417">
    <property type="entry name" value="P-loop_NTPase"/>
</dbReference>
<dbReference type="SUPFAM" id="SSF50447">
    <property type="entry name" value="Translation proteins"/>
    <property type="match status" value="1"/>
</dbReference>
<evidence type="ECO:0000256" key="15">
    <source>
        <dbReference type="SAM" id="MobiDB-lite"/>
    </source>
</evidence>
<dbReference type="SUPFAM" id="SSF52540">
    <property type="entry name" value="P-loop containing nucleoside triphosphate hydrolases"/>
    <property type="match status" value="1"/>
</dbReference>
<evidence type="ECO:0000256" key="12">
    <source>
        <dbReference type="ARBA" id="ARBA00030210"/>
    </source>
</evidence>
<comment type="caution">
    <text evidence="17">The sequence shown here is derived from an EMBL/GenBank/DDBJ whole genome shotgun (WGS) entry which is preliminary data.</text>
</comment>
<evidence type="ECO:0000313" key="17">
    <source>
        <dbReference type="EMBL" id="KAF2967831.1"/>
    </source>
</evidence>
<reference evidence="17 18" key="1">
    <citation type="submission" date="2019-12" db="EMBL/GenBank/DDBJ databases">
        <title>Draft genome sequence of the ascomycete Xylaria multiplex DSM 110363.</title>
        <authorList>
            <person name="Buettner E."/>
            <person name="Kellner H."/>
        </authorList>
    </citation>
    <scope>NUCLEOTIDE SEQUENCE [LARGE SCALE GENOMIC DNA]</scope>
    <source>
        <strain evidence="17 18">DSM 110363</strain>
    </source>
</reference>
<dbReference type="GO" id="GO:0002184">
    <property type="term" value="P:cytoplasmic translational termination"/>
    <property type="evidence" value="ECO:0007669"/>
    <property type="project" value="UniProtKB-ARBA"/>
</dbReference>
<evidence type="ECO:0000256" key="10">
    <source>
        <dbReference type="ARBA" id="ARBA00023134"/>
    </source>
</evidence>
<evidence type="ECO:0000256" key="6">
    <source>
        <dbReference type="ARBA" id="ARBA00022553"/>
    </source>
</evidence>
<dbReference type="SUPFAM" id="SSF50465">
    <property type="entry name" value="EF-Tu/eEF-1alpha/eIF2-gamma C-terminal domain"/>
    <property type="match status" value="1"/>
</dbReference>
<dbReference type="PRINTS" id="PR01343">
    <property type="entry name" value="YEASTERF"/>
</dbReference>
<dbReference type="CDD" id="cd03704">
    <property type="entry name" value="eRF3_C_III"/>
    <property type="match status" value="1"/>
</dbReference>
<evidence type="ECO:0000256" key="7">
    <source>
        <dbReference type="ARBA" id="ARBA00022737"/>
    </source>
</evidence>
<dbReference type="AlphaFoldDB" id="A0A7C8MRP8"/>
<proteinExistence type="inferred from homology"/>
<evidence type="ECO:0000256" key="4">
    <source>
        <dbReference type="ARBA" id="ARBA00015765"/>
    </source>
</evidence>
<dbReference type="GO" id="GO:0003747">
    <property type="term" value="F:translation release factor activity"/>
    <property type="evidence" value="ECO:0007669"/>
    <property type="project" value="InterPro"/>
</dbReference>
<evidence type="ECO:0000256" key="2">
    <source>
        <dbReference type="ARBA" id="ARBA00007249"/>
    </source>
</evidence>
<feature type="compositionally biased region" description="Low complexity" evidence="15">
    <location>
        <begin position="32"/>
        <end position="47"/>
    </location>
</feature>
<dbReference type="InterPro" id="IPR050100">
    <property type="entry name" value="TRAFAC_GTPase_members"/>
</dbReference>
<dbReference type="EMBL" id="WUBL01000061">
    <property type="protein sequence ID" value="KAF2967831.1"/>
    <property type="molecule type" value="Genomic_DNA"/>
</dbReference>
<evidence type="ECO:0000256" key="14">
    <source>
        <dbReference type="ARBA" id="ARBA00031881"/>
    </source>
</evidence>
<dbReference type="GO" id="GO:0000288">
    <property type="term" value="P:nuclear-transcribed mRNA catabolic process, deadenylation-dependent decay"/>
    <property type="evidence" value="ECO:0007669"/>
    <property type="project" value="InterPro"/>
</dbReference>
<keyword evidence="18" id="KW-1185">Reference proteome</keyword>
<evidence type="ECO:0000256" key="1">
    <source>
        <dbReference type="ARBA" id="ARBA00004496"/>
    </source>
</evidence>